<dbReference type="AlphaFoldDB" id="A0A6L6YHM6"/>
<keyword evidence="1" id="KW-0175">Coiled coil</keyword>
<dbReference type="Gene3D" id="1.10.287.210">
    <property type="match status" value="1"/>
</dbReference>
<sequence>MNSAAQEAFKQLELRILELTSRLKNLEHENHVLRRQIDDKDKSLDALRNQIKIAAEELDTQLKRIKIFRDDLQKSQE</sequence>
<feature type="coiled-coil region" evidence="1">
    <location>
        <begin position="2"/>
        <end position="64"/>
    </location>
</feature>
<evidence type="ECO:0000313" key="2">
    <source>
        <dbReference type="EMBL" id="MVX57190.1"/>
    </source>
</evidence>
<dbReference type="EMBL" id="WSRP01000024">
    <property type="protein sequence ID" value="MVX57190.1"/>
    <property type="molecule type" value="Genomic_DNA"/>
</dbReference>
<evidence type="ECO:0008006" key="4">
    <source>
        <dbReference type="Google" id="ProtNLM"/>
    </source>
</evidence>
<accession>A0A6L6YHM6</accession>
<proteinExistence type="predicted"/>
<evidence type="ECO:0000313" key="3">
    <source>
        <dbReference type="Proteomes" id="UP000472580"/>
    </source>
</evidence>
<protein>
    <recommendedName>
        <fullName evidence="4">Cell division protein ZapB</fullName>
    </recommendedName>
</protein>
<reference evidence="2 3" key="1">
    <citation type="submission" date="2019-12" db="EMBL/GenBank/DDBJ databases">
        <title>Microbes associate with the intestines of laboratory mice.</title>
        <authorList>
            <person name="Navarre W."/>
            <person name="Wong E."/>
        </authorList>
    </citation>
    <scope>NUCLEOTIDE SEQUENCE [LARGE SCALE GENOMIC DNA]</scope>
    <source>
        <strain evidence="2 3">NM82_D38</strain>
    </source>
</reference>
<gene>
    <name evidence="2" type="ORF">E5987_08210</name>
</gene>
<organism evidence="2 3">
    <name type="scientific">Parasutterella muris</name>
    <dbReference type="NCBI Taxonomy" id="2565572"/>
    <lineage>
        <taxon>Bacteria</taxon>
        <taxon>Pseudomonadati</taxon>
        <taxon>Pseudomonadota</taxon>
        <taxon>Betaproteobacteria</taxon>
        <taxon>Burkholderiales</taxon>
        <taxon>Sutterellaceae</taxon>
        <taxon>Parasutterella</taxon>
    </lineage>
</organism>
<dbReference type="RefSeq" id="WP_160335616.1">
    <property type="nucleotide sequence ID" value="NZ_WSRP01000024.1"/>
</dbReference>
<comment type="caution">
    <text evidence="2">The sequence shown here is derived from an EMBL/GenBank/DDBJ whole genome shotgun (WGS) entry which is preliminary data.</text>
</comment>
<dbReference type="Proteomes" id="UP000472580">
    <property type="component" value="Unassembled WGS sequence"/>
</dbReference>
<name>A0A6L6YHM6_9BURK</name>
<keyword evidence="3" id="KW-1185">Reference proteome</keyword>
<evidence type="ECO:0000256" key="1">
    <source>
        <dbReference type="SAM" id="Coils"/>
    </source>
</evidence>